<name>A0A2U2I6D9_9BURK</name>
<dbReference type="OrthoDB" id="9800597at2"/>
<dbReference type="SUPFAM" id="SSF52833">
    <property type="entry name" value="Thioredoxin-like"/>
    <property type="match status" value="1"/>
</dbReference>
<sequence length="114" mass="12906">MSDQPDQPDQPDKPYFEHHVFFCMNKRVDGRACCGEVGADLAQQYAKRRIKELGLNGHEKIRVNQAGCLDRCAEGPVLVVYPEGVWYTYVDNSDIDEIIDSHLVGGKVVERLKI</sequence>
<keyword evidence="2" id="KW-1185">Reference proteome</keyword>
<protein>
    <submittedName>
        <fullName evidence="1">Ferredoxin</fullName>
    </submittedName>
</protein>
<dbReference type="Proteomes" id="UP000241421">
    <property type="component" value="Unassembled WGS sequence"/>
</dbReference>
<dbReference type="Gene3D" id="3.40.30.10">
    <property type="entry name" value="Glutaredoxin"/>
    <property type="match status" value="1"/>
</dbReference>
<dbReference type="EMBL" id="PXWF02000040">
    <property type="protein sequence ID" value="PWF55245.1"/>
    <property type="molecule type" value="Genomic_DNA"/>
</dbReference>
<reference evidence="1 2" key="1">
    <citation type="submission" date="2018-04" db="EMBL/GenBank/DDBJ databases">
        <title>Massilia violaceinigra sp. nov., a novel purple-pigmented bacterium isolated from Tianshan glacier, Xinjiang, China.</title>
        <authorList>
            <person name="Wang H."/>
        </authorList>
    </citation>
    <scope>NUCLEOTIDE SEQUENCE [LARGE SCALE GENOMIC DNA]</scope>
    <source>
        <strain evidence="1 2">B448-2</strain>
    </source>
</reference>
<proteinExistence type="predicted"/>
<dbReference type="RefSeq" id="WP_106755981.1">
    <property type="nucleotide sequence ID" value="NZ_PXWF02000040.1"/>
</dbReference>
<dbReference type="AlphaFoldDB" id="A0A2U2I6D9"/>
<evidence type="ECO:0000313" key="2">
    <source>
        <dbReference type="Proteomes" id="UP000241421"/>
    </source>
</evidence>
<evidence type="ECO:0000313" key="1">
    <source>
        <dbReference type="EMBL" id="PWF55245.1"/>
    </source>
</evidence>
<gene>
    <name evidence="1" type="ORF">C7C56_002810</name>
</gene>
<dbReference type="InterPro" id="IPR036249">
    <property type="entry name" value="Thioredoxin-like_sf"/>
</dbReference>
<dbReference type="CDD" id="cd02980">
    <property type="entry name" value="TRX_Fd_family"/>
    <property type="match status" value="1"/>
</dbReference>
<comment type="caution">
    <text evidence="1">The sequence shown here is derived from an EMBL/GenBank/DDBJ whole genome shotgun (WGS) entry which is preliminary data.</text>
</comment>
<accession>A0A2U2I6D9</accession>
<organism evidence="1 2">
    <name type="scientific">Massilia glaciei</name>
    <dbReference type="NCBI Taxonomy" id="1524097"/>
    <lineage>
        <taxon>Bacteria</taxon>
        <taxon>Pseudomonadati</taxon>
        <taxon>Pseudomonadota</taxon>
        <taxon>Betaproteobacteria</taxon>
        <taxon>Burkholderiales</taxon>
        <taxon>Oxalobacteraceae</taxon>
        <taxon>Telluria group</taxon>
        <taxon>Massilia</taxon>
    </lineage>
</organism>